<gene>
    <name evidence="2" type="ORF">LTR84_000195</name>
</gene>
<evidence type="ECO:0000313" key="2">
    <source>
        <dbReference type="EMBL" id="KAK5064362.1"/>
    </source>
</evidence>
<dbReference type="Pfam" id="PF12680">
    <property type="entry name" value="SnoaL_2"/>
    <property type="match status" value="1"/>
</dbReference>
<protein>
    <recommendedName>
        <fullName evidence="1">SnoaL-like domain-containing protein</fullName>
    </recommendedName>
</protein>
<evidence type="ECO:0000259" key="1">
    <source>
        <dbReference type="Pfam" id="PF12680"/>
    </source>
</evidence>
<reference evidence="2 3" key="1">
    <citation type="submission" date="2023-08" db="EMBL/GenBank/DDBJ databases">
        <title>Black Yeasts Isolated from many extreme environments.</title>
        <authorList>
            <person name="Coleine C."/>
            <person name="Stajich J.E."/>
            <person name="Selbmann L."/>
        </authorList>
    </citation>
    <scope>NUCLEOTIDE SEQUENCE [LARGE SCALE GENOMIC DNA]</scope>
    <source>
        <strain evidence="2 3">CCFEE 5792</strain>
    </source>
</reference>
<dbReference type="GeneID" id="89968417"/>
<dbReference type="SUPFAM" id="SSF54427">
    <property type="entry name" value="NTF2-like"/>
    <property type="match status" value="1"/>
</dbReference>
<proteinExistence type="predicted"/>
<dbReference type="Gene3D" id="3.10.450.50">
    <property type="match status" value="1"/>
</dbReference>
<sequence length="162" mass="18693">MGIDRDQLNAEVDKVYNNLQDQPQQTRIQISLVKKVIELHLVVFKHYDFDKISELVHSEYKQHSPLVGDGPGSLVDVAKLVKSWASPKWTGVGEARVTMDLKRVFVNEPFVIVQHHTTRWEGDQGHHVIDIYRIKDGKFAEHWESVMDVPEDDKLQHSNGLF</sequence>
<keyword evidence="3" id="KW-1185">Reference proteome</keyword>
<accession>A0AAV9NQA4</accession>
<feature type="domain" description="SnoaL-like" evidence="1">
    <location>
        <begin position="43"/>
        <end position="142"/>
    </location>
</feature>
<dbReference type="RefSeq" id="XP_064711686.1">
    <property type="nucleotide sequence ID" value="XM_064843826.1"/>
</dbReference>
<dbReference type="Proteomes" id="UP001358417">
    <property type="component" value="Unassembled WGS sequence"/>
</dbReference>
<name>A0AAV9NQA4_9EURO</name>
<dbReference type="AlphaFoldDB" id="A0AAV9NQA4"/>
<comment type="caution">
    <text evidence="2">The sequence shown here is derived from an EMBL/GenBank/DDBJ whole genome shotgun (WGS) entry which is preliminary data.</text>
</comment>
<dbReference type="InterPro" id="IPR037401">
    <property type="entry name" value="SnoaL-like"/>
</dbReference>
<dbReference type="EMBL" id="JAVRRD010000001">
    <property type="protein sequence ID" value="KAK5064362.1"/>
    <property type="molecule type" value="Genomic_DNA"/>
</dbReference>
<organism evidence="2 3">
    <name type="scientific">Exophiala bonariae</name>
    <dbReference type="NCBI Taxonomy" id="1690606"/>
    <lineage>
        <taxon>Eukaryota</taxon>
        <taxon>Fungi</taxon>
        <taxon>Dikarya</taxon>
        <taxon>Ascomycota</taxon>
        <taxon>Pezizomycotina</taxon>
        <taxon>Eurotiomycetes</taxon>
        <taxon>Chaetothyriomycetidae</taxon>
        <taxon>Chaetothyriales</taxon>
        <taxon>Herpotrichiellaceae</taxon>
        <taxon>Exophiala</taxon>
    </lineage>
</organism>
<dbReference type="InterPro" id="IPR032710">
    <property type="entry name" value="NTF2-like_dom_sf"/>
</dbReference>
<evidence type="ECO:0000313" key="3">
    <source>
        <dbReference type="Proteomes" id="UP001358417"/>
    </source>
</evidence>